<dbReference type="PROSITE" id="PS51387">
    <property type="entry name" value="FAD_PCMH"/>
    <property type="match status" value="1"/>
</dbReference>
<dbReference type="Gene3D" id="3.30.465.10">
    <property type="match status" value="1"/>
</dbReference>
<keyword evidence="3" id="KW-0732">Signal</keyword>
<sequence>MKFTWGILPWAYLALGKPSCRCLYGEKCWPKVSEFKALASQLSQPLLRPVPPESACYPISDPSGNCTDVTANASDGRWRSQQPGSMQAPNFETFIFANGTISACYLDTTLGVPCNQGSVPVIGVDARSVSDVQATIKFVTKNNLRLVVKNTGHDFLGRSTARNAFLLWTHNFKNIAYNESFVPEGALSQTRYKAMTVGAGVQWYEAYDAAEANGRFILGGLSAGASVGAAGGWVLGGGHSAFSARHGLGVDNVLQFTVVTADGKYLTANTHKNSDLFWALRGGGGGTYAVVISATYLTHDPVPLTGTFFLSNFSTPAIAQDVVTEYVKIHPTLGDAGWGGYSFVSKQGLQFFYVAPNVSSADTNATIDPFFRFAQNATAGTSQSFIVSYNSFYEWYSSLFLTGEQVGANTEIGSRLVPREMFQNHPAKVASALLAVENGISINFVAGGAVSKVDPDSTGLNPAWRKALGHATFGVSWKEGQPASEIQKARQQLRDGIKTLDAVAPGSGAYFNEASLYEENPEKTFFGSHYKKLRAIKAKYDKDSIFVVAGGVGSEDWDGSLNCRL</sequence>
<organism evidence="5 6">
    <name type="scientific">Collybia nuda</name>
    <dbReference type="NCBI Taxonomy" id="64659"/>
    <lineage>
        <taxon>Eukaryota</taxon>
        <taxon>Fungi</taxon>
        <taxon>Dikarya</taxon>
        <taxon>Basidiomycota</taxon>
        <taxon>Agaricomycotina</taxon>
        <taxon>Agaricomycetes</taxon>
        <taxon>Agaricomycetidae</taxon>
        <taxon>Agaricales</taxon>
        <taxon>Tricholomatineae</taxon>
        <taxon>Clitocybaceae</taxon>
        <taxon>Collybia</taxon>
    </lineage>
</organism>
<dbReference type="InterPro" id="IPR006094">
    <property type="entry name" value="Oxid_FAD_bind_N"/>
</dbReference>
<dbReference type="AlphaFoldDB" id="A0A9P5YD00"/>
<dbReference type="PANTHER" id="PTHR13878">
    <property type="entry name" value="GULONOLACTONE OXIDASE"/>
    <property type="match status" value="1"/>
</dbReference>
<feature type="domain" description="FAD-binding PCMH-type" evidence="4">
    <location>
        <begin position="116"/>
        <end position="301"/>
    </location>
</feature>
<comment type="caution">
    <text evidence="5">The sequence shown here is derived from an EMBL/GenBank/DDBJ whole genome shotgun (WGS) entry which is preliminary data.</text>
</comment>
<evidence type="ECO:0000313" key="6">
    <source>
        <dbReference type="Proteomes" id="UP000807353"/>
    </source>
</evidence>
<reference evidence="5" key="1">
    <citation type="submission" date="2020-11" db="EMBL/GenBank/DDBJ databases">
        <authorList>
            <consortium name="DOE Joint Genome Institute"/>
            <person name="Ahrendt S."/>
            <person name="Riley R."/>
            <person name="Andreopoulos W."/>
            <person name="Labutti K."/>
            <person name="Pangilinan J."/>
            <person name="Ruiz-Duenas F.J."/>
            <person name="Barrasa J.M."/>
            <person name="Sanchez-Garcia M."/>
            <person name="Camarero S."/>
            <person name="Miyauchi S."/>
            <person name="Serrano A."/>
            <person name="Linde D."/>
            <person name="Babiker R."/>
            <person name="Drula E."/>
            <person name="Ayuso-Fernandez I."/>
            <person name="Pacheco R."/>
            <person name="Padilla G."/>
            <person name="Ferreira P."/>
            <person name="Barriuso J."/>
            <person name="Kellner H."/>
            <person name="Castanera R."/>
            <person name="Alfaro M."/>
            <person name="Ramirez L."/>
            <person name="Pisabarro A.G."/>
            <person name="Kuo A."/>
            <person name="Tritt A."/>
            <person name="Lipzen A."/>
            <person name="He G."/>
            <person name="Yan M."/>
            <person name="Ng V."/>
            <person name="Cullen D."/>
            <person name="Martin F."/>
            <person name="Rosso M.-N."/>
            <person name="Henrissat B."/>
            <person name="Hibbett D."/>
            <person name="Martinez A.T."/>
            <person name="Grigoriev I.V."/>
        </authorList>
    </citation>
    <scope>NUCLEOTIDE SEQUENCE</scope>
    <source>
        <strain evidence="5">CBS 247.69</strain>
    </source>
</reference>
<dbReference type="Pfam" id="PF01565">
    <property type="entry name" value="FAD_binding_4"/>
    <property type="match status" value="1"/>
</dbReference>
<dbReference type="PANTHER" id="PTHR13878:SF91">
    <property type="entry name" value="FAD BINDING DOMAIN PROTEIN (AFU_ORTHOLOGUE AFUA_6G12070)-RELATED"/>
    <property type="match status" value="1"/>
</dbReference>
<dbReference type="InterPro" id="IPR050432">
    <property type="entry name" value="FAD-linked_Oxidoreductases_BP"/>
</dbReference>
<dbReference type="Gene3D" id="3.40.462.20">
    <property type="match status" value="1"/>
</dbReference>
<keyword evidence="2" id="KW-0560">Oxidoreductase</keyword>
<dbReference type="InterPro" id="IPR016166">
    <property type="entry name" value="FAD-bd_PCMH"/>
</dbReference>
<feature type="signal peptide" evidence="3">
    <location>
        <begin position="1"/>
        <end position="22"/>
    </location>
</feature>
<evidence type="ECO:0000313" key="5">
    <source>
        <dbReference type="EMBL" id="KAF9467718.1"/>
    </source>
</evidence>
<dbReference type="EMBL" id="MU150236">
    <property type="protein sequence ID" value="KAF9467718.1"/>
    <property type="molecule type" value="Genomic_DNA"/>
</dbReference>
<dbReference type="Proteomes" id="UP000807353">
    <property type="component" value="Unassembled WGS sequence"/>
</dbReference>
<evidence type="ECO:0000256" key="3">
    <source>
        <dbReference type="SAM" id="SignalP"/>
    </source>
</evidence>
<dbReference type="InterPro" id="IPR036318">
    <property type="entry name" value="FAD-bd_PCMH-like_sf"/>
</dbReference>
<dbReference type="GO" id="GO:0071949">
    <property type="term" value="F:FAD binding"/>
    <property type="evidence" value="ECO:0007669"/>
    <property type="project" value="InterPro"/>
</dbReference>
<evidence type="ECO:0000259" key="4">
    <source>
        <dbReference type="PROSITE" id="PS51387"/>
    </source>
</evidence>
<comment type="similarity">
    <text evidence="1">Belongs to the oxygen-dependent FAD-linked oxidoreductase family.</text>
</comment>
<evidence type="ECO:0000256" key="2">
    <source>
        <dbReference type="ARBA" id="ARBA00023002"/>
    </source>
</evidence>
<dbReference type="Pfam" id="PF08031">
    <property type="entry name" value="BBE"/>
    <property type="match status" value="1"/>
</dbReference>
<feature type="chain" id="PRO_5040148729" description="FAD-binding PCMH-type domain-containing protein" evidence="3">
    <location>
        <begin position="23"/>
        <end position="565"/>
    </location>
</feature>
<dbReference type="OrthoDB" id="9983560at2759"/>
<dbReference type="InterPro" id="IPR012951">
    <property type="entry name" value="BBE"/>
</dbReference>
<name>A0A9P5YD00_9AGAR</name>
<protein>
    <recommendedName>
        <fullName evidence="4">FAD-binding PCMH-type domain-containing protein</fullName>
    </recommendedName>
</protein>
<gene>
    <name evidence="5" type="ORF">BDZ94DRAFT_980876</name>
</gene>
<keyword evidence="6" id="KW-1185">Reference proteome</keyword>
<accession>A0A9P5YD00</accession>
<proteinExistence type="inferred from homology"/>
<dbReference type="SUPFAM" id="SSF56176">
    <property type="entry name" value="FAD-binding/transporter-associated domain-like"/>
    <property type="match status" value="1"/>
</dbReference>
<evidence type="ECO:0000256" key="1">
    <source>
        <dbReference type="ARBA" id="ARBA00005466"/>
    </source>
</evidence>
<dbReference type="InterPro" id="IPR016169">
    <property type="entry name" value="FAD-bd_PCMH_sub2"/>
</dbReference>
<dbReference type="GO" id="GO:0016491">
    <property type="term" value="F:oxidoreductase activity"/>
    <property type="evidence" value="ECO:0007669"/>
    <property type="project" value="UniProtKB-KW"/>
</dbReference>